<evidence type="ECO:0000313" key="11">
    <source>
        <dbReference type="EMBL" id="SUJ06255.1"/>
    </source>
</evidence>
<keyword evidence="8 9" id="KW-0413">Isomerase</keyword>
<evidence type="ECO:0000256" key="8">
    <source>
        <dbReference type="ARBA" id="ARBA00023235"/>
    </source>
</evidence>
<dbReference type="InterPro" id="IPR013785">
    <property type="entry name" value="Aldolase_TIM"/>
</dbReference>
<dbReference type="InterPro" id="IPR044643">
    <property type="entry name" value="TrpF_fam"/>
</dbReference>
<dbReference type="SUPFAM" id="SSF51366">
    <property type="entry name" value="Ribulose-phoshate binding barrel"/>
    <property type="match status" value="1"/>
</dbReference>
<sequence>MNHPVKIKICGMKEPENIRETGLLNIDYMGFIFYEGSKRCMAELSASDIELPDRIQRVGVFVNASAETIKNKIRTYGLHAVQLHGTESPQLCEEIKASGVLVIKAFGIDSNFDWKTLNEYTEVTDYFLFDTKSDQHGGTGKTFDWSILQNYTLQKPYFLSGGLGPDNISNALVTTDKRLYAIDLNSKFESEPGLKKTELLKQVVKTIKNEQISS</sequence>
<organism evidence="11 12">
    <name type="scientific">Sphingobacterium spiritivorum</name>
    <name type="common">Flavobacterium spiritivorum</name>
    <dbReference type="NCBI Taxonomy" id="258"/>
    <lineage>
        <taxon>Bacteria</taxon>
        <taxon>Pseudomonadati</taxon>
        <taxon>Bacteroidota</taxon>
        <taxon>Sphingobacteriia</taxon>
        <taxon>Sphingobacteriales</taxon>
        <taxon>Sphingobacteriaceae</taxon>
        <taxon>Sphingobacterium</taxon>
    </lineage>
</organism>
<evidence type="ECO:0000256" key="5">
    <source>
        <dbReference type="ARBA" id="ARBA00022605"/>
    </source>
</evidence>
<evidence type="ECO:0000256" key="1">
    <source>
        <dbReference type="ARBA" id="ARBA00001164"/>
    </source>
</evidence>
<feature type="domain" description="N-(5'phosphoribosyl) anthranilate isomerase (PRAI)" evidence="10">
    <location>
        <begin position="8"/>
        <end position="205"/>
    </location>
</feature>
<evidence type="ECO:0000256" key="3">
    <source>
        <dbReference type="ARBA" id="ARBA00012572"/>
    </source>
</evidence>
<evidence type="ECO:0000256" key="4">
    <source>
        <dbReference type="ARBA" id="ARBA00022272"/>
    </source>
</evidence>
<dbReference type="GO" id="GO:0000162">
    <property type="term" value="P:L-tryptophan biosynthetic process"/>
    <property type="evidence" value="ECO:0007669"/>
    <property type="project" value="UniProtKB-UniRule"/>
</dbReference>
<proteinExistence type="inferred from homology"/>
<dbReference type="Pfam" id="PF00697">
    <property type="entry name" value="PRAI"/>
    <property type="match status" value="1"/>
</dbReference>
<evidence type="ECO:0000256" key="6">
    <source>
        <dbReference type="ARBA" id="ARBA00022822"/>
    </source>
</evidence>
<comment type="catalytic activity">
    <reaction evidence="1 9">
        <text>N-(5-phospho-beta-D-ribosyl)anthranilate = 1-(2-carboxyphenylamino)-1-deoxy-D-ribulose 5-phosphate</text>
        <dbReference type="Rhea" id="RHEA:21540"/>
        <dbReference type="ChEBI" id="CHEBI:18277"/>
        <dbReference type="ChEBI" id="CHEBI:58613"/>
        <dbReference type="EC" id="5.3.1.24"/>
    </reaction>
</comment>
<keyword evidence="5 9" id="KW-0028">Amino-acid biosynthesis</keyword>
<dbReference type="AlphaFoldDB" id="A0A380BUM5"/>
<dbReference type="InterPro" id="IPR011060">
    <property type="entry name" value="RibuloseP-bd_barrel"/>
</dbReference>
<name>A0A380BUM5_SPHSI</name>
<dbReference type="PANTHER" id="PTHR42894:SF1">
    <property type="entry name" value="N-(5'-PHOSPHORIBOSYL)ANTHRANILATE ISOMERASE"/>
    <property type="match status" value="1"/>
</dbReference>
<protein>
    <recommendedName>
        <fullName evidence="4 9">N-(5'-phosphoribosyl)anthranilate isomerase</fullName>
        <shortName evidence="9">PRAI</shortName>
        <ecNumber evidence="3 9">5.3.1.24</ecNumber>
    </recommendedName>
</protein>
<comment type="similarity">
    <text evidence="9">Belongs to the TrpF family.</text>
</comment>
<dbReference type="Gene3D" id="3.20.20.70">
    <property type="entry name" value="Aldolase class I"/>
    <property type="match status" value="1"/>
</dbReference>
<dbReference type="UniPathway" id="UPA00035">
    <property type="reaction ID" value="UER00042"/>
</dbReference>
<dbReference type="GO" id="GO:0004640">
    <property type="term" value="F:phosphoribosylanthranilate isomerase activity"/>
    <property type="evidence" value="ECO:0007669"/>
    <property type="project" value="UniProtKB-UniRule"/>
</dbReference>
<accession>A0A380BUM5</accession>
<dbReference type="EMBL" id="UGYW01000002">
    <property type="protein sequence ID" value="SUJ06255.1"/>
    <property type="molecule type" value="Genomic_DNA"/>
</dbReference>
<dbReference type="Proteomes" id="UP000254893">
    <property type="component" value="Unassembled WGS sequence"/>
</dbReference>
<gene>
    <name evidence="9 11" type="primary">trpF</name>
    <name evidence="11" type="ORF">NCTC11388_01648</name>
</gene>
<keyword evidence="6 9" id="KW-0822">Tryptophan biosynthesis</keyword>
<evidence type="ECO:0000256" key="7">
    <source>
        <dbReference type="ARBA" id="ARBA00023141"/>
    </source>
</evidence>
<dbReference type="CDD" id="cd00405">
    <property type="entry name" value="PRAI"/>
    <property type="match status" value="1"/>
</dbReference>
<dbReference type="InterPro" id="IPR001240">
    <property type="entry name" value="PRAI_dom"/>
</dbReference>
<dbReference type="HAMAP" id="MF_00135">
    <property type="entry name" value="PRAI"/>
    <property type="match status" value="1"/>
</dbReference>
<dbReference type="RefSeq" id="WP_115169767.1">
    <property type="nucleotide sequence ID" value="NZ_UGYW01000002.1"/>
</dbReference>
<comment type="pathway">
    <text evidence="2 9">Amino-acid biosynthesis; L-tryptophan biosynthesis; L-tryptophan from chorismate: step 3/5.</text>
</comment>
<evidence type="ECO:0000313" key="12">
    <source>
        <dbReference type="Proteomes" id="UP000254893"/>
    </source>
</evidence>
<dbReference type="PANTHER" id="PTHR42894">
    <property type="entry name" value="N-(5'-PHOSPHORIBOSYL)ANTHRANILATE ISOMERASE"/>
    <property type="match status" value="1"/>
</dbReference>
<reference evidence="11 12" key="1">
    <citation type="submission" date="2018-06" db="EMBL/GenBank/DDBJ databases">
        <authorList>
            <consortium name="Pathogen Informatics"/>
            <person name="Doyle S."/>
        </authorList>
    </citation>
    <scope>NUCLEOTIDE SEQUENCE [LARGE SCALE GENOMIC DNA]</scope>
    <source>
        <strain evidence="11 12">NCTC11388</strain>
    </source>
</reference>
<keyword evidence="7 9" id="KW-0057">Aromatic amino acid biosynthesis</keyword>
<dbReference type="EC" id="5.3.1.24" evidence="3 9"/>
<evidence type="ECO:0000256" key="9">
    <source>
        <dbReference type="HAMAP-Rule" id="MF_00135"/>
    </source>
</evidence>
<evidence type="ECO:0000256" key="2">
    <source>
        <dbReference type="ARBA" id="ARBA00004664"/>
    </source>
</evidence>
<evidence type="ECO:0000259" key="10">
    <source>
        <dbReference type="Pfam" id="PF00697"/>
    </source>
</evidence>